<evidence type="ECO:0000313" key="1">
    <source>
        <dbReference type="Proteomes" id="UP000093561"/>
    </source>
</evidence>
<organism evidence="1 2">
    <name type="scientific">Wuchereria bancrofti</name>
    <dbReference type="NCBI Taxonomy" id="6293"/>
    <lineage>
        <taxon>Eukaryota</taxon>
        <taxon>Metazoa</taxon>
        <taxon>Ecdysozoa</taxon>
        <taxon>Nematoda</taxon>
        <taxon>Chromadorea</taxon>
        <taxon>Rhabditida</taxon>
        <taxon>Spirurina</taxon>
        <taxon>Spiruromorpha</taxon>
        <taxon>Filarioidea</taxon>
        <taxon>Onchocercidae</taxon>
        <taxon>Wuchereria</taxon>
    </lineage>
</organism>
<name>A0AAF5PNY2_WUCBA</name>
<proteinExistence type="predicted"/>
<dbReference type="AlphaFoldDB" id="A0AAF5PNY2"/>
<accession>A0AAF5PNY2</accession>
<reference evidence="1" key="2">
    <citation type="journal article" date="2016" name="Mol. Ecol.">
        <title>Population genomics of the filarial nematode parasite Wuchereria bancrofti from mosquitoes.</title>
        <authorList>
            <person name="Small S.T."/>
            <person name="Reimer L.J."/>
            <person name="Tisch D.J."/>
            <person name="King C.L."/>
            <person name="Christensen B.M."/>
            <person name="Siba P.M."/>
            <person name="Kazura J.W."/>
            <person name="Serre D."/>
            <person name="Zimmerman P.A."/>
        </authorList>
    </citation>
    <scope>NUCLEOTIDE SEQUENCE</scope>
    <source>
        <strain evidence="1">pt0022</strain>
    </source>
</reference>
<protein>
    <submittedName>
        <fullName evidence="2">Uncharacterized protein</fullName>
    </submittedName>
</protein>
<dbReference type="WBParaSite" id="mrna-Wban_03518">
    <property type="protein sequence ID" value="mrna-Wban_03518"/>
    <property type="gene ID" value="Wban_03518"/>
</dbReference>
<dbReference type="Proteomes" id="UP000093561">
    <property type="component" value="Unassembled WGS sequence"/>
</dbReference>
<evidence type="ECO:0000313" key="2">
    <source>
        <dbReference type="WBParaSite" id="mrna-Wban_03518"/>
    </source>
</evidence>
<reference evidence="2" key="3">
    <citation type="submission" date="2024-02" db="UniProtKB">
        <authorList>
            <consortium name="WormBaseParasite"/>
        </authorList>
    </citation>
    <scope>IDENTIFICATION</scope>
    <source>
        <strain evidence="2">pt0022</strain>
    </source>
</reference>
<sequence length="79" mass="8713">MRLDGIVLQVAQSTVLIECIAECHNSNFPVAAVSVTDDSREDRRSGLLHSRGQYPDVRASSRAVASAGWRQCVRVGMRR</sequence>
<reference evidence="1" key="1">
    <citation type="submission" date="2015-03" db="EMBL/GenBank/DDBJ databases">
        <title>Wuchereria bancrofti Genome Sequencing Papua New Guinea Strain.</title>
        <authorList>
            <person name="Small S.T."/>
            <person name="Serre D."/>
            <person name="Zimmerman P.A."/>
        </authorList>
    </citation>
    <scope>NUCLEOTIDE SEQUENCE [LARGE SCALE GENOMIC DNA]</scope>
    <source>
        <strain evidence="1">pt0022</strain>
    </source>
</reference>